<sequence>MYAMILYQVGALKAMLDAAGVPLNHIKPHGRDLEIMNAVLRACSVFKVTVFGSKGTEQQGAMCEKYGLEFVEEAYTDL</sequence>
<dbReference type="GO" id="GO:0005975">
    <property type="term" value="P:carbohydrate metabolic process"/>
    <property type="evidence" value="ECO:0007669"/>
    <property type="project" value="InterPro"/>
</dbReference>
<organism evidence="1">
    <name type="scientific">Bionectria ochroleuca</name>
    <name type="common">Gliocladium roseum</name>
    <dbReference type="NCBI Taxonomy" id="29856"/>
    <lineage>
        <taxon>Eukaryota</taxon>
        <taxon>Fungi</taxon>
        <taxon>Dikarya</taxon>
        <taxon>Ascomycota</taxon>
        <taxon>Pezizomycotina</taxon>
        <taxon>Sordariomycetes</taxon>
        <taxon>Hypocreomycetidae</taxon>
        <taxon>Hypocreales</taxon>
        <taxon>Bionectriaceae</taxon>
        <taxon>Clonostachys</taxon>
    </lineage>
</organism>
<accession>A0A0B7KC98</accession>
<protein>
    <submittedName>
        <fullName evidence="1">Uncharacterized protein</fullName>
    </submittedName>
</protein>
<gene>
    <name evidence="1" type="ORF">BN869_000008349_1</name>
</gene>
<name>A0A0B7KC98_BIOOC</name>
<dbReference type="AlphaFoldDB" id="A0A0B7KC98"/>
<dbReference type="Pfam" id="PF03746">
    <property type="entry name" value="LamB_YcsF"/>
    <property type="match status" value="1"/>
</dbReference>
<dbReference type="Gene3D" id="3.20.20.370">
    <property type="entry name" value="Glycoside hydrolase/deacetylase"/>
    <property type="match status" value="1"/>
</dbReference>
<proteinExistence type="predicted"/>
<dbReference type="InterPro" id="IPR011330">
    <property type="entry name" value="Glyco_hydro/deAcase_b/a-brl"/>
</dbReference>
<reference evidence="1" key="1">
    <citation type="submission" date="2015-01" db="EMBL/GenBank/DDBJ databases">
        <authorList>
            <person name="Durling Mikael"/>
        </authorList>
    </citation>
    <scope>NUCLEOTIDE SEQUENCE</scope>
</reference>
<dbReference type="EMBL" id="CDPU01000028">
    <property type="protein sequence ID" value="CEO52291.1"/>
    <property type="molecule type" value="Genomic_DNA"/>
</dbReference>
<evidence type="ECO:0000313" key="1">
    <source>
        <dbReference type="EMBL" id="CEO52291.1"/>
    </source>
</evidence>
<dbReference type="SUPFAM" id="SSF88713">
    <property type="entry name" value="Glycoside hydrolase/deacetylase"/>
    <property type="match status" value="1"/>
</dbReference>
<dbReference type="InterPro" id="IPR005501">
    <property type="entry name" value="LamB/YcsF/PxpA-like"/>
</dbReference>